<dbReference type="EMBL" id="BOPG01000061">
    <property type="protein sequence ID" value="GIJ60835.1"/>
    <property type="molecule type" value="Genomic_DNA"/>
</dbReference>
<dbReference type="AlphaFoldDB" id="A0A8J4E3G3"/>
<comment type="caution">
    <text evidence="6">The sequence shown here is derived from an EMBL/GenBank/DDBJ whole genome shotgun (WGS) entry which is preliminary data.</text>
</comment>
<feature type="compositionally biased region" description="Low complexity" evidence="3">
    <location>
        <begin position="217"/>
        <end position="228"/>
    </location>
</feature>
<comment type="subcellular location">
    <subcellularLocation>
        <location evidence="2">Secreted</location>
    </subcellularLocation>
</comment>
<sequence length="540" mass="55524">MTVPVLARPPRALRLGAIVGAVVALAVAYLVGTGSSASAATLFSDNFDDGNSAGWTTAGGSWSVVTDGSGVLRQAGTSSDARARAGTASWTDYAVTARVRPTAFNGSNRFVAVLARAQSNTSYYYLALRSNNTVELKKLVNGSSTTLATASVTVTVGTWYTLRLEVSGTSLRGTVNGGAATSATDSQFGSGQIGVATFNATASFDDVVVETVGGGTPSSPGTPSSSGPSTPPVDPGPNLADGWASVNAWGQNGTTGGAGGPTVTVTTAAQFLAEIATAGPRVVRVSGMLSLPGPMHDVTSDKTIVGVGANSGISGGGLNVGIPIDDNITSPPANAVNNVIIRNLRIVESDDDGINVQMFSHHVWIDHNYFTGATDGSLDIKRGSSYVTASWNHFDGTDKTALLGRDDGDDAQDVGRLKVTYHHNWFDSTNQRNPRVRFGDQVHVYNNYYNDTGNYGVASTMDAGVIVEGNYFLNVDDPYHLGEASSGPGRLVARNNCLVNSGSGETGGSVSNPPYAFTVQTACSINSIVSGGAGTGRVTT</sequence>
<evidence type="ECO:0000256" key="2">
    <source>
        <dbReference type="RuleBase" id="RU361173"/>
    </source>
</evidence>
<keyword evidence="4" id="KW-1133">Transmembrane helix</keyword>
<dbReference type="PANTHER" id="PTHR31683">
    <property type="entry name" value="PECTATE LYASE 18-RELATED"/>
    <property type="match status" value="1"/>
</dbReference>
<dbReference type="InterPro" id="IPR006626">
    <property type="entry name" value="PbH1"/>
</dbReference>
<protein>
    <recommendedName>
        <fullName evidence="5">Pectate lyase domain-containing protein</fullName>
    </recommendedName>
</protein>
<keyword evidence="4" id="KW-0472">Membrane</keyword>
<feature type="domain" description="Pectate lyase" evidence="5">
    <location>
        <begin position="258"/>
        <end position="478"/>
    </location>
</feature>
<dbReference type="Proteomes" id="UP000612585">
    <property type="component" value="Unassembled WGS sequence"/>
</dbReference>
<feature type="region of interest" description="Disordered" evidence="3">
    <location>
        <begin position="211"/>
        <end position="261"/>
    </location>
</feature>
<dbReference type="InterPro" id="IPR013320">
    <property type="entry name" value="ConA-like_dom_sf"/>
</dbReference>
<feature type="transmembrane region" description="Helical" evidence="4">
    <location>
        <begin position="12"/>
        <end position="32"/>
    </location>
</feature>
<keyword evidence="2" id="KW-0624">Polysaccharide degradation</keyword>
<dbReference type="GO" id="GO:0016787">
    <property type="term" value="F:hydrolase activity"/>
    <property type="evidence" value="ECO:0007669"/>
    <property type="project" value="InterPro"/>
</dbReference>
<dbReference type="Pfam" id="PF06439">
    <property type="entry name" value="3keto-disac_hyd"/>
    <property type="match status" value="1"/>
</dbReference>
<dbReference type="Pfam" id="PF00544">
    <property type="entry name" value="Pectate_lyase_4"/>
    <property type="match status" value="1"/>
</dbReference>
<dbReference type="InterPro" id="IPR011050">
    <property type="entry name" value="Pectin_lyase_fold/virulence"/>
</dbReference>
<dbReference type="InterPro" id="IPR045032">
    <property type="entry name" value="PEL"/>
</dbReference>
<dbReference type="InterPro" id="IPR010496">
    <property type="entry name" value="AL/BT2_dom"/>
</dbReference>
<organism evidence="6 7">
    <name type="scientific">Virgisporangium aurantiacum</name>
    <dbReference type="NCBI Taxonomy" id="175570"/>
    <lineage>
        <taxon>Bacteria</taxon>
        <taxon>Bacillati</taxon>
        <taxon>Actinomycetota</taxon>
        <taxon>Actinomycetes</taxon>
        <taxon>Micromonosporales</taxon>
        <taxon>Micromonosporaceae</taxon>
        <taxon>Virgisporangium</taxon>
    </lineage>
</organism>
<accession>A0A8J4E3G3</accession>
<keyword evidence="1 2" id="KW-0456">Lyase</keyword>
<dbReference type="GO" id="GO:0005576">
    <property type="term" value="C:extracellular region"/>
    <property type="evidence" value="ECO:0007669"/>
    <property type="project" value="UniProtKB-SubCell"/>
</dbReference>
<evidence type="ECO:0000256" key="1">
    <source>
        <dbReference type="ARBA" id="ARBA00023239"/>
    </source>
</evidence>
<dbReference type="SMART" id="SM00656">
    <property type="entry name" value="Amb_all"/>
    <property type="match status" value="1"/>
</dbReference>
<dbReference type="InterPro" id="IPR002022">
    <property type="entry name" value="Pec_lyase"/>
</dbReference>
<dbReference type="PANTHER" id="PTHR31683:SF18">
    <property type="entry name" value="PECTATE LYASE 21-RELATED"/>
    <property type="match status" value="1"/>
</dbReference>
<dbReference type="Gene3D" id="2.60.120.560">
    <property type="entry name" value="Exo-inulinase, domain 1"/>
    <property type="match status" value="1"/>
</dbReference>
<dbReference type="InterPro" id="IPR012334">
    <property type="entry name" value="Pectin_lyas_fold"/>
</dbReference>
<evidence type="ECO:0000313" key="6">
    <source>
        <dbReference type="EMBL" id="GIJ60835.1"/>
    </source>
</evidence>
<keyword evidence="2" id="KW-0119">Carbohydrate metabolism</keyword>
<evidence type="ECO:0000256" key="4">
    <source>
        <dbReference type="SAM" id="Phobius"/>
    </source>
</evidence>
<dbReference type="SUPFAM" id="SSF51126">
    <property type="entry name" value="Pectin lyase-like"/>
    <property type="match status" value="1"/>
</dbReference>
<dbReference type="GO" id="GO:0030570">
    <property type="term" value="F:pectate lyase activity"/>
    <property type="evidence" value="ECO:0007669"/>
    <property type="project" value="InterPro"/>
</dbReference>
<dbReference type="GO" id="GO:0000272">
    <property type="term" value="P:polysaccharide catabolic process"/>
    <property type="evidence" value="ECO:0007669"/>
    <property type="project" value="UniProtKB-KW"/>
</dbReference>
<keyword evidence="2" id="KW-0964">Secreted</keyword>
<dbReference type="Gene3D" id="2.160.20.10">
    <property type="entry name" value="Single-stranded right-handed beta-helix, Pectin lyase-like"/>
    <property type="match status" value="1"/>
</dbReference>
<evidence type="ECO:0000313" key="7">
    <source>
        <dbReference type="Proteomes" id="UP000612585"/>
    </source>
</evidence>
<comment type="similarity">
    <text evidence="2">Belongs to the polysaccharide lyase 1 family.</text>
</comment>
<gene>
    <name evidence="6" type="ORF">Vau01_083510</name>
</gene>
<proteinExistence type="inferred from homology"/>
<dbReference type="SUPFAM" id="SSF49899">
    <property type="entry name" value="Concanavalin A-like lectins/glucanases"/>
    <property type="match status" value="1"/>
</dbReference>
<evidence type="ECO:0000259" key="5">
    <source>
        <dbReference type="SMART" id="SM00656"/>
    </source>
</evidence>
<keyword evidence="4" id="KW-0812">Transmembrane</keyword>
<name>A0A8J4E3G3_9ACTN</name>
<dbReference type="SMART" id="SM00710">
    <property type="entry name" value="PbH1"/>
    <property type="match status" value="4"/>
</dbReference>
<keyword evidence="7" id="KW-1185">Reference proteome</keyword>
<dbReference type="RefSeq" id="WP_204005476.1">
    <property type="nucleotide sequence ID" value="NZ_BOPG01000061.1"/>
</dbReference>
<evidence type="ECO:0000256" key="3">
    <source>
        <dbReference type="SAM" id="MobiDB-lite"/>
    </source>
</evidence>
<reference evidence="6" key="1">
    <citation type="submission" date="2021-01" db="EMBL/GenBank/DDBJ databases">
        <title>Whole genome shotgun sequence of Virgisporangium aurantiacum NBRC 16421.</title>
        <authorList>
            <person name="Komaki H."/>
            <person name="Tamura T."/>
        </authorList>
    </citation>
    <scope>NUCLEOTIDE SEQUENCE</scope>
    <source>
        <strain evidence="6">NBRC 16421</strain>
    </source>
</reference>